<sequence>MKKINVNIDEDSWGTTPVPSSILGIPNQENFNLIEVLIHIGMVTRHPEDHGININTYWAFLRYMNCFKEGENFKLSKKWEDVDSHQKTILSDDFGMGFASYLLTKYMDIIAIVDTGFFLKYLPSSLGVNKKSKKGPSKTPDFILLDRSGDLHILECKGTQTSINRLEKQLSDGKEQVDNLNDPGGIISEKLVTGIFIPQFKSTEQAYFKIIDPEFSLDFADVKKEEVVVRCLQGQLAKELQMVDKREWGNYIANIKELKEVNLEHLFEVFKVDDVNLDYSNNFHSDGFEWKVKFHTTIFKKMNENRNINLYDFLLGNIKKEVRVGKNDRNQIEVNSVLGLTISASNKN</sequence>
<dbReference type="EMBL" id="LOMT01000106">
    <property type="protein sequence ID" value="KXX93758.1"/>
    <property type="molecule type" value="Genomic_DNA"/>
</dbReference>
<proteinExistence type="predicted"/>
<gene>
    <name evidence="1" type="ORF">AT274_12735</name>
</gene>
<evidence type="ECO:0008006" key="3">
    <source>
        <dbReference type="Google" id="ProtNLM"/>
    </source>
</evidence>
<evidence type="ECO:0000313" key="1">
    <source>
        <dbReference type="EMBL" id="KXX93758.1"/>
    </source>
</evidence>
<organism evidence="1 2">
    <name type="scientific">Bacillus cereus</name>
    <dbReference type="NCBI Taxonomy" id="1396"/>
    <lineage>
        <taxon>Bacteria</taxon>
        <taxon>Bacillati</taxon>
        <taxon>Bacillota</taxon>
        <taxon>Bacilli</taxon>
        <taxon>Bacillales</taxon>
        <taxon>Bacillaceae</taxon>
        <taxon>Bacillus</taxon>
        <taxon>Bacillus cereus group</taxon>
    </lineage>
</organism>
<protein>
    <recommendedName>
        <fullName evidence="3">Restriction endonuclease</fullName>
    </recommendedName>
</protein>
<reference evidence="1 2" key="1">
    <citation type="submission" date="2015-12" db="EMBL/GenBank/DDBJ databases">
        <title>Bacillus cereus Group isolate.</title>
        <authorList>
            <person name="Kovac J."/>
        </authorList>
    </citation>
    <scope>NUCLEOTIDE SEQUENCE [LARGE SCALE GENOMIC DNA]</scope>
    <source>
        <strain evidence="1 2">FSL W8-0275</strain>
    </source>
</reference>
<accession>A0A150B160</accession>
<dbReference type="AlphaFoldDB" id="A0A150B160"/>
<name>A0A150B160_BACCE</name>
<dbReference type="PATRIC" id="fig|1396.432.peg.4757"/>
<dbReference type="RefSeq" id="WP_046947024.1">
    <property type="nucleotide sequence ID" value="NZ_JARPVK010000003.1"/>
</dbReference>
<comment type="caution">
    <text evidence="1">The sequence shown here is derived from an EMBL/GenBank/DDBJ whole genome shotgun (WGS) entry which is preliminary data.</text>
</comment>
<evidence type="ECO:0000313" key="2">
    <source>
        <dbReference type="Proteomes" id="UP000075591"/>
    </source>
</evidence>
<dbReference type="Proteomes" id="UP000075591">
    <property type="component" value="Unassembled WGS sequence"/>
</dbReference>